<gene>
    <name evidence="1" type="ORF">LCGC14_2439200</name>
</gene>
<proteinExistence type="predicted"/>
<reference evidence="1" key="1">
    <citation type="journal article" date="2015" name="Nature">
        <title>Complex archaea that bridge the gap between prokaryotes and eukaryotes.</title>
        <authorList>
            <person name="Spang A."/>
            <person name="Saw J.H."/>
            <person name="Jorgensen S.L."/>
            <person name="Zaremba-Niedzwiedzka K."/>
            <person name="Martijn J."/>
            <person name="Lind A.E."/>
            <person name="van Eijk R."/>
            <person name="Schleper C."/>
            <person name="Guy L."/>
            <person name="Ettema T.J."/>
        </authorList>
    </citation>
    <scope>NUCLEOTIDE SEQUENCE</scope>
</reference>
<dbReference type="AlphaFoldDB" id="A0A0F9EDF4"/>
<sequence>DDQAEAEVLAVQVEAEAHRQDHVTIAQTAINKWFAWRRLADTVSVKDSLAADYNRFMDSLRTGPQEDE</sequence>
<accession>A0A0F9EDF4</accession>
<feature type="non-terminal residue" evidence="1">
    <location>
        <position position="1"/>
    </location>
</feature>
<name>A0A0F9EDF4_9ZZZZ</name>
<evidence type="ECO:0000313" key="1">
    <source>
        <dbReference type="EMBL" id="KKL22058.1"/>
    </source>
</evidence>
<dbReference type="EMBL" id="LAZR01037491">
    <property type="protein sequence ID" value="KKL22058.1"/>
    <property type="molecule type" value="Genomic_DNA"/>
</dbReference>
<organism evidence="1">
    <name type="scientific">marine sediment metagenome</name>
    <dbReference type="NCBI Taxonomy" id="412755"/>
    <lineage>
        <taxon>unclassified sequences</taxon>
        <taxon>metagenomes</taxon>
        <taxon>ecological metagenomes</taxon>
    </lineage>
</organism>
<comment type="caution">
    <text evidence="1">The sequence shown here is derived from an EMBL/GenBank/DDBJ whole genome shotgun (WGS) entry which is preliminary data.</text>
</comment>
<protein>
    <submittedName>
        <fullName evidence="1">Uncharacterized protein</fullName>
    </submittedName>
</protein>